<dbReference type="SUPFAM" id="SSF53756">
    <property type="entry name" value="UDP-Glycosyltransferase/glycogen phosphorylase"/>
    <property type="match status" value="1"/>
</dbReference>
<evidence type="ECO:0000313" key="2">
    <source>
        <dbReference type="EMBL" id="QDU84879.1"/>
    </source>
</evidence>
<keyword evidence="2" id="KW-0808">Transferase</keyword>
<keyword evidence="3" id="KW-1185">Reference proteome</keyword>
<evidence type="ECO:0000313" key="3">
    <source>
        <dbReference type="Proteomes" id="UP000319342"/>
    </source>
</evidence>
<protein>
    <submittedName>
        <fullName evidence="2">Mannosylfructose-phosphate synthase</fullName>
        <ecNumber evidence="2">2.4.1.246</ecNumber>
    </submittedName>
</protein>
<name>A0A518D076_9BACT</name>
<dbReference type="PANTHER" id="PTHR12526">
    <property type="entry name" value="GLYCOSYLTRANSFERASE"/>
    <property type="match status" value="1"/>
</dbReference>
<keyword evidence="2" id="KW-0328">Glycosyltransferase</keyword>
<proteinExistence type="predicted"/>
<dbReference type="Gene3D" id="3.40.50.2000">
    <property type="entry name" value="Glycogen Phosphorylase B"/>
    <property type="match status" value="1"/>
</dbReference>
<dbReference type="GO" id="GO:0103011">
    <property type="term" value="F:mannosylfructose-phosphate synthase activity"/>
    <property type="evidence" value="ECO:0007669"/>
    <property type="project" value="UniProtKB-EC"/>
</dbReference>
<sequence>MKLLFLTQILDREDGILGFVPRWIEGLAQHCESVRVVALAVGDDLDLPTNVDAVEIGRKGRVRRFMRYHTALGDAFDQGYDTVLAHMVPRYALLAATPARRRGAGLYLWYTHKGVDDRLRRAERLVRKIFTASEESLRLETPKRVVTGHGIDVAHFAPLAAERRTRSADAIELLGAGRLTPAKDPESVLDALAQLVADGIDARLTWAGGGLAAGDDDYADGIRARVDELGLGERVRWLGHVPYPQMPDLYRAADVLVNSSHTGSVDKVVLEAMACGVAPVTCNESFERVFASLPAAGAAHRFEKHDARSLAAAVRGLTVDRGPSVASSDQLREVVVRDHEVDTLMARLVREMEPARRSRA</sequence>
<feature type="domain" description="Glycosyl transferase family 1" evidence="1">
    <location>
        <begin position="171"/>
        <end position="314"/>
    </location>
</feature>
<dbReference type="Proteomes" id="UP000319342">
    <property type="component" value="Chromosome"/>
</dbReference>
<organism evidence="2 3">
    <name type="scientific">Rohdeia mirabilis</name>
    <dbReference type="NCBI Taxonomy" id="2528008"/>
    <lineage>
        <taxon>Bacteria</taxon>
        <taxon>Pseudomonadati</taxon>
        <taxon>Planctomycetota</taxon>
        <taxon>Planctomycetia</taxon>
        <taxon>Planctomycetia incertae sedis</taxon>
        <taxon>Rohdeia</taxon>
    </lineage>
</organism>
<evidence type="ECO:0000259" key="1">
    <source>
        <dbReference type="Pfam" id="PF00534"/>
    </source>
</evidence>
<dbReference type="OrthoDB" id="5906768at2"/>
<dbReference type="RefSeq" id="WP_145187197.1">
    <property type="nucleotide sequence ID" value="NZ_CP036290.1"/>
</dbReference>
<dbReference type="AlphaFoldDB" id="A0A518D076"/>
<dbReference type="CDD" id="cd03801">
    <property type="entry name" value="GT4_PimA-like"/>
    <property type="match status" value="1"/>
</dbReference>
<dbReference type="InterPro" id="IPR001296">
    <property type="entry name" value="Glyco_trans_1"/>
</dbReference>
<dbReference type="Pfam" id="PF00534">
    <property type="entry name" value="Glycos_transf_1"/>
    <property type="match status" value="1"/>
</dbReference>
<gene>
    <name evidence="2" type="primary">mfpsA_2</name>
    <name evidence="2" type="ORF">Pla163_19970</name>
</gene>
<accession>A0A518D076</accession>
<dbReference type="EMBL" id="CP036290">
    <property type="protein sequence ID" value="QDU84879.1"/>
    <property type="molecule type" value="Genomic_DNA"/>
</dbReference>
<dbReference type="EC" id="2.4.1.246" evidence="2"/>
<reference evidence="2 3" key="1">
    <citation type="submission" date="2019-02" db="EMBL/GenBank/DDBJ databases">
        <title>Deep-cultivation of Planctomycetes and their phenomic and genomic characterization uncovers novel biology.</title>
        <authorList>
            <person name="Wiegand S."/>
            <person name="Jogler M."/>
            <person name="Boedeker C."/>
            <person name="Pinto D."/>
            <person name="Vollmers J."/>
            <person name="Rivas-Marin E."/>
            <person name="Kohn T."/>
            <person name="Peeters S.H."/>
            <person name="Heuer A."/>
            <person name="Rast P."/>
            <person name="Oberbeckmann S."/>
            <person name="Bunk B."/>
            <person name="Jeske O."/>
            <person name="Meyerdierks A."/>
            <person name="Storesund J.E."/>
            <person name="Kallscheuer N."/>
            <person name="Luecker S."/>
            <person name="Lage O.M."/>
            <person name="Pohl T."/>
            <person name="Merkel B.J."/>
            <person name="Hornburger P."/>
            <person name="Mueller R.-W."/>
            <person name="Bruemmer F."/>
            <person name="Labrenz M."/>
            <person name="Spormann A.M."/>
            <person name="Op den Camp H."/>
            <person name="Overmann J."/>
            <person name="Amann R."/>
            <person name="Jetten M.S.M."/>
            <person name="Mascher T."/>
            <person name="Medema M.H."/>
            <person name="Devos D.P."/>
            <person name="Kaster A.-K."/>
            <person name="Ovreas L."/>
            <person name="Rohde M."/>
            <person name="Galperin M.Y."/>
            <person name="Jogler C."/>
        </authorList>
    </citation>
    <scope>NUCLEOTIDE SEQUENCE [LARGE SCALE GENOMIC DNA]</scope>
    <source>
        <strain evidence="2 3">Pla163</strain>
    </source>
</reference>